<dbReference type="InterPro" id="IPR023393">
    <property type="entry name" value="START-like_dom_sf"/>
</dbReference>
<dbReference type="PANTHER" id="PTHR12901:SF10">
    <property type="entry name" value="COENZYME Q-BINDING PROTEIN COQ10, MITOCHONDRIAL"/>
    <property type="match status" value="1"/>
</dbReference>
<dbReference type="GO" id="GO:0005739">
    <property type="term" value="C:mitochondrion"/>
    <property type="evidence" value="ECO:0007669"/>
    <property type="project" value="TreeGrafter"/>
</dbReference>
<evidence type="ECO:0000256" key="1">
    <source>
        <dbReference type="ARBA" id="ARBA00006885"/>
    </source>
</evidence>
<evidence type="ECO:0000259" key="4">
    <source>
        <dbReference type="Pfam" id="PF03364"/>
    </source>
</evidence>
<dbReference type="EMBL" id="CAUYUE010000003">
    <property type="protein sequence ID" value="CAK0749579.1"/>
    <property type="molecule type" value="Genomic_DNA"/>
</dbReference>
<comment type="similarity">
    <text evidence="1">Belongs to the COQ10 family.</text>
</comment>
<dbReference type="PANTHER" id="PTHR12901">
    <property type="entry name" value="SPERM PROTEIN HOMOLOG"/>
    <property type="match status" value="1"/>
</dbReference>
<comment type="caution">
    <text evidence="5">The sequence shown here is derived from an EMBL/GenBank/DDBJ whole genome shotgun (WGS) entry which is preliminary data.</text>
</comment>
<accession>A0AAV1HX10</accession>
<evidence type="ECO:0000256" key="2">
    <source>
        <dbReference type="ARBA" id="ARBA00011814"/>
    </source>
</evidence>
<gene>
    <name evidence="5" type="ORF">CVIRNUC_001921</name>
</gene>
<comment type="subunit">
    <text evidence="2">Interacts with coenzyme Q.</text>
</comment>
<dbReference type="Pfam" id="PF03364">
    <property type="entry name" value="Polyketide_cyc"/>
    <property type="match status" value="1"/>
</dbReference>
<feature type="domain" description="Coenzyme Q-binding protein COQ10 START" evidence="4">
    <location>
        <begin position="144"/>
        <end position="272"/>
    </location>
</feature>
<organism evidence="5 6">
    <name type="scientific">Coccomyxa viridis</name>
    <dbReference type="NCBI Taxonomy" id="1274662"/>
    <lineage>
        <taxon>Eukaryota</taxon>
        <taxon>Viridiplantae</taxon>
        <taxon>Chlorophyta</taxon>
        <taxon>core chlorophytes</taxon>
        <taxon>Trebouxiophyceae</taxon>
        <taxon>Trebouxiophyceae incertae sedis</taxon>
        <taxon>Coccomyxaceae</taxon>
        <taxon>Coccomyxa</taxon>
    </lineage>
</organism>
<reference evidence="5 6" key="1">
    <citation type="submission" date="2023-10" db="EMBL/GenBank/DDBJ databases">
        <authorList>
            <person name="Maclean D."/>
            <person name="Macfadyen A."/>
        </authorList>
    </citation>
    <scope>NUCLEOTIDE SEQUENCE [LARGE SCALE GENOMIC DNA]</scope>
</reference>
<dbReference type="InterPro" id="IPR044996">
    <property type="entry name" value="COQ10-like"/>
</dbReference>
<sequence>MASNGAIIRCSRLLDVVCSVPALNAAARQAGKASTSGAHTCNARVFGLSLLGQQCRHTCSSVDMLPQPSQSCSARELGQALHPISAAGCRTLHTHSMPGRAASDAAIEDSVSCGLHEHQQRRTAFGLPNLNGDPSKKYHERRLIGYSQEQLYAVVAGVEHYKEFVPWCQRSHIIDRKPPGFVEAELEVGFKMFVERYTSQVHLSPPGRVISRVYDSTLFDHLDSTWDFQPGPTPHSTWLSFTVDFAFKSPLYHHIATVFFDEVVKRMMGAFEIRCQQLYGSSAFRKVQQKQKLQTA</sequence>
<proteinExistence type="inferred from homology"/>
<dbReference type="SUPFAM" id="SSF55961">
    <property type="entry name" value="Bet v1-like"/>
    <property type="match status" value="1"/>
</dbReference>
<keyword evidence="6" id="KW-1185">Reference proteome</keyword>
<name>A0AAV1HX10_9CHLO</name>
<evidence type="ECO:0000313" key="6">
    <source>
        <dbReference type="Proteomes" id="UP001314263"/>
    </source>
</evidence>
<evidence type="ECO:0000256" key="3">
    <source>
        <dbReference type="ARBA" id="ARBA00024947"/>
    </source>
</evidence>
<dbReference type="CDD" id="cd07813">
    <property type="entry name" value="COQ10p_like"/>
    <property type="match status" value="1"/>
</dbReference>
<dbReference type="Proteomes" id="UP001314263">
    <property type="component" value="Unassembled WGS sequence"/>
</dbReference>
<dbReference type="Gene3D" id="3.30.530.20">
    <property type="match status" value="1"/>
</dbReference>
<dbReference type="AlphaFoldDB" id="A0AAV1HX10"/>
<dbReference type="InterPro" id="IPR005031">
    <property type="entry name" value="COQ10_START"/>
</dbReference>
<comment type="function">
    <text evidence="3">Required for the function of coenzyme Q in the respiratory chain. May serve as a chaperone or may be involved in the transport of Q6 from its site of synthesis to the catalytic sites of the respiratory complexes.</text>
</comment>
<dbReference type="GO" id="GO:0045333">
    <property type="term" value="P:cellular respiration"/>
    <property type="evidence" value="ECO:0007669"/>
    <property type="project" value="InterPro"/>
</dbReference>
<dbReference type="GO" id="GO:0048039">
    <property type="term" value="F:ubiquinone binding"/>
    <property type="evidence" value="ECO:0007669"/>
    <property type="project" value="InterPro"/>
</dbReference>
<evidence type="ECO:0000313" key="5">
    <source>
        <dbReference type="EMBL" id="CAK0749579.1"/>
    </source>
</evidence>
<protein>
    <recommendedName>
        <fullName evidence="4">Coenzyme Q-binding protein COQ10 START domain-containing protein</fullName>
    </recommendedName>
</protein>